<proteinExistence type="predicted"/>
<gene>
    <name evidence="3" type="ORF">PCOR1329_LOCUS55258</name>
</gene>
<evidence type="ECO:0008006" key="5">
    <source>
        <dbReference type="Google" id="ProtNLM"/>
    </source>
</evidence>
<dbReference type="EMBL" id="CAUYUJ010016771">
    <property type="protein sequence ID" value="CAK0868674.1"/>
    <property type="molecule type" value="Genomic_DNA"/>
</dbReference>
<keyword evidence="2" id="KW-0472">Membrane</keyword>
<accession>A0ABN9V7K8</accession>
<sequence>MSAILPHVKSDVLADFSPGWLSLDSHGSDVENPEAGVNHGGRAFVVPVVVRLSLALLGISGAAVLAPLMLRPVFAVPAVAQKRVVVESLAEGMSSWPRAIRELQYLADATNHTVTVPCVSLSSGRIHSCSDSSTTGLTDLFDLSGWGLTPFDAGLDSNPDVEFAMCAPSFAGCAKGMMPGPTTVEDWTHAVSSNRSVGVAQVVAGHIRLRADQLNSSRGNDLSSTTRNQSGKVPGGADDWPQFKFSAAREAEAARILAASGLRPSADGREGNYVVYHWRSEAIDVNYTFCAQELLSHIEAQHNESGKRLVLVSDMPFNASALPSLWGTGAAKIGLQPTFPAARDMLMEAGFTKIEMMAQNAGYDLKSVPTAYISIWDAIIARGGERLVLCRADECARCSRRGSKFLSLIRHHYLHITGLVPGSRKAGWPFGDSGAPAIERTMGISRFQRDCKRVRCLQRFSKLVSLVSYRKLWRHVPRYTTE</sequence>
<keyword evidence="4" id="KW-1185">Reference proteome</keyword>
<dbReference type="Proteomes" id="UP001189429">
    <property type="component" value="Unassembled WGS sequence"/>
</dbReference>
<reference evidence="3" key="1">
    <citation type="submission" date="2023-10" db="EMBL/GenBank/DDBJ databases">
        <authorList>
            <person name="Chen Y."/>
            <person name="Shah S."/>
            <person name="Dougan E. K."/>
            <person name="Thang M."/>
            <person name="Chan C."/>
        </authorList>
    </citation>
    <scope>NUCLEOTIDE SEQUENCE [LARGE SCALE GENOMIC DNA]</scope>
</reference>
<feature type="non-terminal residue" evidence="3">
    <location>
        <position position="482"/>
    </location>
</feature>
<feature type="compositionally biased region" description="Polar residues" evidence="1">
    <location>
        <begin position="215"/>
        <end position="231"/>
    </location>
</feature>
<evidence type="ECO:0000256" key="2">
    <source>
        <dbReference type="SAM" id="Phobius"/>
    </source>
</evidence>
<evidence type="ECO:0000256" key="1">
    <source>
        <dbReference type="SAM" id="MobiDB-lite"/>
    </source>
</evidence>
<keyword evidence="2" id="KW-0812">Transmembrane</keyword>
<name>A0ABN9V7K8_9DINO</name>
<evidence type="ECO:0000313" key="3">
    <source>
        <dbReference type="EMBL" id="CAK0868674.1"/>
    </source>
</evidence>
<feature type="region of interest" description="Disordered" evidence="1">
    <location>
        <begin position="215"/>
        <end position="236"/>
    </location>
</feature>
<comment type="caution">
    <text evidence="3">The sequence shown here is derived from an EMBL/GenBank/DDBJ whole genome shotgun (WGS) entry which is preliminary data.</text>
</comment>
<protein>
    <recommendedName>
        <fullName evidence="5">Peptide-O-fucosyltransferase 1</fullName>
    </recommendedName>
</protein>
<evidence type="ECO:0000313" key="4">
    <source>
        <dbReference type="Proteomes" id="UP001189429"/>
    </source>
</evidence>
<feature type="transmembrane region" description="Helical" evidence="2">
    <location>
        <begin position="48"/>
        <end position="70"/>
    </location>
</feature>
<keyword evidence="2" id="KW-1133">Transmembrane helix</keyword>
<organism evidence="3 4">
    <name type="scientific">Prorocentrum cordatum</name>
    <dbReference type="NCBI Taxonomy" id="2364126"/>
    <lineage>
        <taxon>Eukaryota</taxon>
        <taxon>Sar</taxon>
        <taxon>Alveolata</taxon>
        <taxon>Dinophyceae</taxon>
        <taxon>Prorocentrales</taxon>
        <taxon>Prorocentraceae</taxon>
        <taxon>Prorocentrum</taxon>
    </lineage>
</organism>